<reference evidence="1" key="1">
    <citation type="journal article" date="2021" name="Proc. Natl. Acad. Sci. U.S.A.">
        <title>A Catalog of Tens of Thousands of Viruses from Human Metagenomes Reveals Hidden Associations with Chronic Diseases.</title>
        <authorList>
            <person name="Tisza M.J."/>
            <person name="Buck C.B."/>
        </authorList>
    </citation>
    <scope>NUCLEOTIDE SEQUENCE</scope>
    <source>
        <strain evidence="1">CtbGU10</strain>
    </source>
</reference>
<name>A0A8S5VJZ6_9CAUD</name>
<evidence type="ECO:0000313" key="1">
    <source>
        <dbReference type="EMBL" id="DAG89294.1"/>
    </source>
</evidence>
<accession>A0A8S5VJZ6</accession>
<protein>
    <submittedName>
        <fullName evidence="1">Uncharacterized protein</fullName>
    </submittedName>
</protein>
<proteinExistence type="predicted"/>
<dbReference type="EMBL" id="BK035255">
    <property type="protein sequence ID" value="DAG89294.1"/>
    <property type="molecule type" value="Genomic_DNA"/>
</dbReference>
<sequence>MPKIGRYSKMTKLRYPFGGGCHKTALCKLHRCWV</sequence>
<organism evidence="1">
    <name type="scientific">Ackermannviridae sp</name>
    <dbReference type="NCBI Taxonomy" id="2831612"/>
    <lineage>
        <taxon>Viruses</taxon>
        <taxon>Duplodnaviria</taxon>
        <taxon>Heunggongvirae</taxon>
        <taxon>Uroviricota</taxon>
        <taxon>Caudoviricetes</taxon>
        <taxon>Pantevenvirales</taxon>
        <taxon>Ackermannviridae</taxon>
    </lineage>
</organism>